<dbReference type="InterPro" id="IPR025373">
    <property type="entry name" value="DUF4363"/>
</dbReference>
<dbReference type="OrthoDB" id="3034917at2"/>
<evidence type="ECO:0000313" key="1">
    <source>
        <dbReference type="EMBL" id="OLN31921.1"/>
    </source>
</evidence>
<dbReference type="STRING" id="1888891.DSOL_2216"/>
<name>A0A1Q8QX61_9FIRM</name>
<accession>A0A1Q8QX61</accession>
<dbReference type="EMBL" id="MLBF01000013">
    <property type="protein sequence ID" value="OLN31921.1"/>
    <property type="molecule type" value="Genomic_DNA"/>
</dbReference>
<proteinExistence type="predicted"/>
<dbReference type="AlphaFoldDB" id="A0A1Q8QX61"/>
<sequence>MRTLTTIFVIVFLLAGGSFISHGYIQTTTHALVTQLETVEHSISTQNWKVAQTELNTTHRRWDINKTLWTILLHHQEIDTIDLSMERLEKYMATQDSPLSLGEVSTLKLLFAHIADSDQLNLKNIL</sequence>
<organism evidence="1 2">
    <name type="scientific">Desulfosporosinus metallidurans</name>
    <dbReference type="NCBI Taxonomy" id="1888891"/>
    <lineage>
        <taxon>Bacteria</taxon>
        <taxon>Bacillati</taxon>
        <taxon>Bacillota</taxon>
        <taxon>Clostridia</taxon>
        <taxon>Eubacteriales</taxon>
        <taxon>Desulfitobacteriaceae</taxon>
        <taxon>Desulfosporosinus</taxon>
    </lineage>
</organism>
<evidence type="ECO:0008006" key="3">
    <source>
        <dbReference type="Google" id="ProtNLM"/>
    </source>
</evidence>
<reference evidence="1 2" key="1">
    <citation type="submission" date="2016-09" db="EMBL/GenBank/DDBJ databases">
        <title>Complete genome of Desulfosporosinus sp. OL.</title>
        <authorList>
            <person name="Mardanov A."/>
            <person name="Beletsky A."/>
            <person name="Panova A."/>
            <person name="Karnachuk O."/>
            <person name="Ravin N."/>
        </authorList>
    </citation>
    <scope>NUCLEOTIDE SEQUENCE [LARGE SCALE GENOMIC DNA]</scope>
    <source>
        <strain evidence="1 2">OL</strain>
    </source>
</reference>
<protein>
    <recommendedName>
        <fullName evidence="3">DUF4363 family protein</fullName>
    </recommendedName>
</protein>
<gene>
    <name evidence="1" type="ORF">DSOL_2216</name>
</gene>
<dbReference type="Pfam" id="PF14276">
    <property type="entry name" value="DUF4363"/>
    <property type="match status" value="1"/>
</dbReference>
<keyword evidence="2" id="KW-1185">Reference proteome</keyword>
<comment type="caution">
    <text evidence="1">The sequence shown here is derived from an EMBL/GenBank/DDBJ whole genome shotgun (WGS) entry which is preliminary data.</text>
</comment>
<dbReference type="RefSeq" id="WP_075364849.1">
    <property type="nucleotide sequence ID" value="NZ_MLBF01000013.1"/>
</dbReference>
<evidence type="ECO:0000313" key="2">
    <source>
        <dbReference type="Proteomes" id="UP000186102"/>
    </source>
</evidence>
<dbReference type="Proteomes" id="UP000186102">
    <property type="component" value="Unassembled WGS sequence"/>
</dbReference>